<evidence type="ECO:0000313" key="2">
    <source>
        <dbReference type="Proteomes" id="UP000648187"/>
    </source>
</evidence>
<evidence type="ECO:0000313" key="1">
    <source>
        <dbReference type="EMBL" id="KAF9406625.1"/>
    </source>
</evidence>
<reference evidence="1" key="1">
    <citation type="submission" date="2020-08" db="EMBL/GenBank/DDBJ databases">
        <title>Spodoptera exigua strain:BAW_Kor-Di-RS1 Genome sequencing and assembly.</title>
        <authorList>
            <person name="Kim J."/>
            <person name="Nam H.Y."/>
            <person name="Kwon M."/>
            <person name="Choi J.H."/>
            <person name="Cho S.R."/>
            <person name="Kim G.-H."/>
        </authorList>
    </citation>
    <scope>NUCLEOTIDE SEQUENCE</scope>
    <source>
        <strain evidence="1">BAW_Kor-Di-RS1</strain>
        <tissue evidence="1">Whole-body</tissue>
    </source>
</reference>
<organism evidence="1 2">
    <name type="scientific">Spodoptera exigua</name>
    <name type="common">Beet armyworm</name>
    <name type="synonym">Noctua fulgens</name>
    <dbReference type="NCBI Taxonomy" id="7107"/>
    <lineage>
        <taxon>Eukaryota</taxon>
        <taxon>Metazoa</taxon>
        <taxon>Ecdysozoa</taxon>
        <taxon>Arthropoda</taxon>
        <taxon>Hexapoda</taxon>
        <taxon>Insecta</taxon>
        <taxon>Pterygota</taxon>
        <taxon>Neoptera</taxon>
        <taxon>Endopterygota</taxon>
        <taxon>Lepidoptera</taxon>
        <taxon>Glossata</taxon>
        <taxon>Ditrysia</taxon>
        <taxon>Noctuoidea</taxon>
        <taxon>Noctuidae</taxon>
        <taxon>Amphipyrinae</taxon>
        <taxon>Spodoptera</taxon>
    </lineage>
</organism>
<gene>
    <name evidence="1" type="ORF">HW555_013065</name>
</gene>
<comment type="caution">
    <text evidence="1">The sequence shown here is derived from an EMBL/GenBank/DDBJ whole genome shotgun (WGS) entry which is preliminary data.</text>
</comment>
<dbReference type="Proteomes" id="UP000648187">
    <property type="component" value="Unassembled WGS sequence"/>
</dbReference>
<name>A0A835G4R0_SPOEX</name>
<accession>A0A835G4R0</accession>
<sequence>MSLFDNLQQCSNVNNEHMICPLGSVYSSITNPCCETKLLTEVNLSLPNCKEISNDAKSLVGSSIQRAVLSNQRCLANNLVKDTR</sequence>
<keyword evidence="2" id="KW-1185">Reference proteome</keyword>
<dbReference type="EMBL" id="JACKWZ010000569">
    <property type="protein sequence ID" value="KAF9406625.1"/>
    <property type="molecule type" value="Genomic_DNA"/>
</dbReference>
<proteinExistence type="predicted"/>
<protein>
    <submittedName>
        <fullName evidence="1">Uncharacterized protein</fullName>
    </submittedName>
</protein>
<dbReference type="AlphaFoldDB" id="A0A835G4R0"/>